<dbReference type="GO" id="GO:0003700">
    <property type="term" value="F:DNA-binding transcription factor activity"/>
    <property type="evidence" value="ECO:0007669"/>
    <property type="project" value="InterPro"/>
</dbReference>
<dbReference type="PRINTS" id="PR00778">
    <property type="entry name" value="HTHARSR"/>
</dbReference>
<accession>D8P7P2</accession>
<dbReference type="HOGENOM" id="CLU_097806_3_2_0"/>
<dbReference type="PANTHER" id="PTHR33154:SF18">
    <property type="entry name" value="ARSENICAL RESISTANCE OPERON REPRESSOR"/>
    <property type="match status" value="1"/>
</dbReference>
<dbReference type="PANTHER" id="PTHR33154">
    <property type="entry name" value="TRANSCRIPTIONAL REGULATOR, ARSR FAMILY"/>
    <property type="match status" value="1"/>
</dbReference>
<dbReference type="InterPro" id="IPR036388">
    <property type="entry name" value="WH-like_DNA-bd_sf"/>
</dbReference>
<dbReference type="GO" id="GO:0003677">
    <property type="term" value="F:DNA binding"/>
    <property type="evidence" value="ECO:0007669"/>
    <property type="project" value="UniProtKB-KW"/>
</dbReference>
<organism evidence="5 6">
    <name type="scientific">Nitrospira defluvii</name>
    <dbReference type="NCBI Taxonomy" id="330214"/>
    <lineage>
        <taxon>Bacteria</taxon>
        <taxon>Pseudomonadati</taxon>
        <taxon>Nitrospirota</taxon>
        <taxon>Nitrospiria</taxon>
        <taxon>Nitrospirales</taxon>
        <taxon>Nitrospiraceae</taxon>
        <taxon>Nitrospira</taxon>
    </lineage>
</organism>
<dbReference type="CDD" id="cd00090">
    <property type="entry name" value="HTH_ARSR"/>
    <property type="match status" value="1"/>
</dbReference>
<evidence type="ECO:0000259" key="4">
    <source>
        <dbReference type="PROSITE" id="PS50987"/>
    </source>
</evidence>
<keyword evidence="2" id="KW-0238">DNA-binding</keyword>
<keyword evidence="1" id="KW-0805">Transcription regulation</keyword>
<dbReference type="EMBL" id="FP929003">
    <property type="protein sequence ID" value="CBK43388.1"/>
    <property type="molecule type" value="Genomic_DNA"/>
</dbReference>
<dbReference type="InterPro" id="IPR001845">
    <property type="entry name" value="HTH_ArsR_DNA-bd_dom"/>
</dbReference>
<keyword evidence="3" id="KW-0804">Transcription</keyword>
<dbReference type="OrthoDB" id="9798835at2"/>
<dbReference type="InterPro" id="IPR011991">
    <property type="entry name" value="ArsR-like_HTH"/>
</dbReference>
<sequence>MYVFPMKGNTVRHPARAAELFHALADATRLEILDELKEGECCVCELTDRLQAGQSRLSFHLKVLKDAGMILDRREGRWMYYSVNADALAELDDLVDSLKQTKRARRATGCC</sequence>
<dbReference type="InterPro" id="IPR051081">
    <property type="entry name" value="HTH_MetalResp_TranReg"/>
</dbReference>
<dbReference type="Gene3D" id="1.10.10.10">
    <property type="entry name" value="Winged helix-like DNA-binding domain superfamily/Winged helix DNA-binding domain"/>
    <property type="match status" value="1"/>
</dbReference>
<dbReference type="SMART" id="SM00418">
    <property type="entry name" value="HTH_ARSR"/>
    <property type="match status" value="1"/>
</dbReference>
<keyword evidence="6" id="KW-1185">Reference proteome</keyword>
<dbReference type="STRING" id="330214.NIDE3710"/>
<evidence type="ECO:0000256" key="2">
    <source>
        <dbReference type="ARBA" id="ARBA00023125"/>
    </source>
</evidence>
<protein>
    <submittedName>
        <fullName evidence="5">Arsenical resistance operon repressor</fullName>
    </submittedName>
</protein>
<evidence type="ECO:0000313" key="6">
    <source>
        <dbReference type="Proteomes" id="UP000001660"/>
    </source>
</evidence>
<dbReference type="PROSITE" id="PS50987">
    <property type="entry name" value="HTH_ARSR_2"/>
    <property type="match status" value="1"/>
</dbReference>
<dbReference type="KEGG" id="nde:NIDE3710"/>
<dbReference type="SUPFAM" id="SSF46785">
    <property type="entry name" value="Winged helix' DNA-binding domain"/>
    <property type="match status" value="1"/>
</dbReference>
<dbReference type="NCBIfam" id="NF033788">
    <property type="entry name" value="HTH_metalloreg"/>
    <property type="match status" value="1"/>
</dbReference>
<evidence type="ECO:0000256" key="3">
    <source>
        <dbReference type="ARBA" id="ARBA00023163"/>
    </source>
</evidence>
<dbReference type="AlphaFoldDB" id="D8P7P2"/>
<proteinExistence type="predicted"/>
<dbReference type="eggNOG" id="COG0640">
    <property type="taxonomic scope" value="Bacteria"/>
</dbReference>
<dbReference type="InterPro" id="IPR036390">
    <property type="entry name" value="WH_DNA-bd_sf"/>
</dbReference>
<evidence type="ECO:0000313" key="5">
    <source>
        <dbReference type="EMBL" id="CBK43388.1"/>
    </source>
</evidence>
<name>D8P7P2_9BACT</name>
<dbReference type="Proteomes" id="UP000001660">
    <property type="component" value="Chromosome"/>
</dbReference>
<evidence type="ECO:0000256" key="1">
    <source>
        <dbReference type="ARBA" id="ARBA00023015"/>
    </source>
</evidence>
<feature type="domain" description="HTH arsR-type" evidence="4">
    <location>
        <begin position="9"/>
        <end position="103"/>
    </location>
</feature>
<dbReference type="Pfam" id="PF01022">
    <property type="entry name" value="HTH_5"/>
    <property type="match status" value="1"/>
</dbReference>
<gene>
    <name evidence="5" type="primary">arsR</name>
    <name evidence="5" type="ORF">NIDE3710</name>
</gene>
<reference evidence="5 6" key="1">
    <citation type="journal article" date="2010" name="Proc. Natl. Acad. Sci. U.S.A.">
        <title>A Nitrospira metagenome illuminates the physiology and evolution of globally important nitrite-oxidizing bacteria.</title>
        <authorList>
            <person name="Lucker S."/>
            <person name="Wagner M."/>
            <person name="Maixner F."/>
            <person name="Pelletier E."/>
            <person name="Koch H."/>
            <person name="Vacherie B."/>
            <person name="Rattei T."/>
            <person name="Sinninghe Damste J."/>
            <person name="Spieck E."/>
            <person name="Le Paslier D."/>
            <person name="Daims H."/>
        </authorList>
    </citation>
    <scope>NUCLEOTIDE SEQUENCE [LARGE SCALE GENOMIC DNA]</scope>
</reference>